<organism evidence="2 3">
    <name type="scientific">Granulicella aggregans</name>
    <dbReference type="NCBI Taxonomy" id="474949"/>
    <lineage>
        <taxon>Bacteria</taxon>
        <taxon>Pseudomonadati</taxon>
        <taxon>Acidobacteriota</taxon>
        <taxon>Terriglobia</taxon>
        <taxon>Terriglobales</taxon>
        <taxon>Acidobacteriaceae</taxon>
        <taxon>Granulicella</taxon>
    </lineage>
</organism>
<dbReference type="InterPro" id="IPR016193">
    <property type="entry name" value="Cytidine_deaminase-like"/>
</dbReference>
<dbReference type="RefSeq" id="WP_184218097.1">
    <property type="nucleotide sequence ID" value="NZ_JACHIP010000004.1"/>
</dbReference>
<dbReference type="CDD" id="cd01285">
    <property type="entry name" value="nucleoside_deaminase"/>
    <property type="match status" value="1"/>
</dbReference>
<comment type="caution">
    <text evidence="2">The sequence shown here is derived from an EMBL/GenBank/DDBJ whole genome shotgun (WGS) entry which is preliminary data.</text>
</comment>
<protein>
    <submittedName>
        <fullName evidence="2">Cytosine deaminase</fullName>
        <ecNumber evidence="2">3.5.4.1</ecNumber>
    </submittedName>
</protein>
<dbReference type="SUPFAM" id="SSF53927">
    <property type="entry name" value="Cytidine deaminase-like"/>
    <property type="match status" value="1"/>
</dbReference>
<dbReference type="Pfam" id="PF00383">
    <property type="entry name" value="dCMP_cyt_deam_1"/>
    <property type="match status" value="1"/>
</dbReference>
<dbReference type="AlphaFoldDB" id="A0A7W7ZEK9"/>
<dbReference type="EC" id="3.5.4.1" evidence="2"/>
<gene>
    <name evidence="2" type="ORF">HDF16_003160</name>
</gene>
<accession>A0A7W7ZEK9</accession>
<keyword evidence="2" id="KW-0378">Hydrolase</keyword>
<proteinExistence type="predicted"/>
<dbReference type="GO" id="GO:0004131">
    <property type="term" value="F:cytosine deaminase activity"/>
    <property type="evidence" value="ECO:0007669"/>
    <property type="project" value="UniProtKB-EC"/>
</dbReference>
<sequence length="150" mass="16525">MAILNPSEMLSVALEQALIGNEEGGVPVGGAVFHVDGTLLGAGRNRLVQEGNGSLHGETDAFRAAGRRPHWHDTILVTTLAPCWYCSGLIYQFRFRQIIVGDSVNAQGGTKWLREQGIDILDLHSQECIDLIAEFQQRRPDLWNECIGEV</sequence>
<feature type="domain" description="CMP/dCMP-type deaminase" evidence="1">
    <location>
        <begin position="4"/>
        <end position="121"/>
    </location>
</feature>
<dbReference type="PROSITE" id="PS51747">
    <property type="entry name" value="CYT_DCMP_DEAMINASES_2"/>
    <property type="match status" value="1"/>
</dbReference>
<dbReference type="Proteomes" id="UP000540989">
    <property type="component" value="Unassembled WGS sequence"/>
</dbReference>
<name>A0A7W7ZEK9_9BACT</name>
<evidence type="ECO:0000313" key="3">
    <source>
        <dbReference type="Proteomes" id="UP000540989"/>
    </source>
</evidence>
<reference evidence="2 3" key="1">
    <citation type="submission" date="2020-08" db="EMBL/GenBank/DDBJ databases">
        <title>Genomic Encyclopedia of Type Strains, Phase IV (KMG-V): Genome sequencing to study the core and pangenomes of soil and plant-associated prokaryotes.</title>
        <authorList>
            <person name="Whitman W."/>
        </authorList>
    </citation>
    <scope>NUCLEOTIDE SEQUENCE [LARGE SCALE GENOMIC DNA]</scope>
    <source>
        <strain evidence="2 3">M8UP14</strain>
    </source>
</reference>
<dbReference type="EMBL" id="JACHIP010000004">
    <property type="protein sequence ID" value="MBB5058446.1"/>
    <property type="molecule type" value="Genomic_DNA"/>
</dbReference>
<keyword evidence="3" id="KW-1185">Reference proteome</keyword>
<evidence type="ECO:0000259" key="1">
    <source>
        <dbReference type="PROSITE" id="PS51747"/>
    </source>
</evidence>
<evidence type="ECO:0000313" key="2">
    <source>
        <dbReference type="EMBL" id="MBB5058446.1"/>
    </source>
</evidence>
<dbReference type="InterPro" id="IPR002125">
    <property type="entry name" value="CMP_dCMP_dom"/>
</dbReference>
<dbReference type="Gene3D" id="3.40.140.10">
    <property type="entry name" value="Cytidine Deaminase, domain 2"/>
    <property type="match status" value="1"/>
</dbReference>